<organism evidence="3 4">
    <name type="scientific">Arenibacter aquaticus</name>
    <dbReference type="NCBI Taxonomy" id="2489054"/>
    <lineage>
        <taxon>Bacteria</taxon>
        <taxon>Pseudomonadati</taxon>
        <taxon>Bacteroidota</taxon>
        <taxon>Flavobacteriia</taxon>
        <taxon>Flavobacteriales</taxon>
        <taxon>Flavobacteriaceae</taxon>
        <taxon>Arenibacter</taxon>
    </lineage>
</organism>
<dbReference type="PANTHER" id="PTHR46401:SF2">
    <property type="entry name" value="GLYCOSYLTRANSFERASE WBBK-RELATED"/>
    <property type="match status" value="1"/>
</dbReference>
<evidence type="ECO:0000313" key="3">
    <source>
        <dbReference type="EMBL" id="RTE51723.1"/>
    </source>
</evidence>
<protein>
    <submittedName>
        <fullName evidence="3">Glycosyltransferase family 1 protein</fullName>
    </submittedName>
</protein>
<keyword evidence="1 3" id="KW-0808">Transferase</keyword>
<dbReference type="SUPFAM" id="SSF53756">
    <property type="entry name" value="UDP-Glycosyltransferase/glycogen phosphorylase"/>
    <property type="match status" value="1"/>
</dbReference>
<reference evidence="3 4" key="1">
    <citation type="submission" date="2018-11" db="EMBL/GenBank/DDBJ databases">
        <title>Arenibacter aquaticus sp.nov., a marine bacterium isolated from surface seawater in the South China Sea.</title>
        <authorList>
            <person name="Guo J."/>
            <person name="Sun J."/>
        </authorList>
    </citation>
    <scope>NUCLEOTIDE SEQUENCE [LARGE SCALE GENOMIC DNA]</scope>
    <source>
        <strain evidence="3 4">GUO666</strain>
    </source>
</reference>
<accession>A0A430JY54</accession>
<name>A0A430JY54_9FLAO</name>
<dbReference type="EMBL" id="RQPJ01000021">
    <property type="protein sequence ID" value="RTE51723.1"/>
    <property type="molecule type" value="Genomic_DNA"/>
</dbReference>
<dbReference type="CDD" id="cd03801">
    <property type="entry name" value="GT4_PimA-like"/>
    <property type="match status" value="1"/>
</dbReference>
<dbReference type="OrthoDB" id="9806653at2"/>
<dbReference type="PANTHER" id="PTHR46401">
    <property type="entry name" value="GLYCOSYLTRANSFERASE WBBK-RELATED"/>
    <property type="match status" value="1"/>
</dbReference>
<dbReference type="InterPro" id="IPR001296">
    <property type="entry name" value="Glyco_trans_1"/>
</dbReference>
<comment type="caution">
    <text evidence="3">The sequence shown here is derived from an EMBL/GenBank/DDBJ whole genome shotgun (WGS) entry which is preliminary data.</text>
</comment>
<dbReference type="RefSeq" id="WP_126163408.1">
    <property type="nucleotide sequence ID" value="NZ_RQPJ01000021.1"/>
</dbReference>
<keyword evidence="4" id="KW-1185">Reference proteome</keyword>
<dbReference type="Pfam" id="PF00534">
    <property type="entry name" value="Glycos_transf_1"/>
    <property type="match status" value="1"/>
</dbReference>
<evidence type="ECO:0000259" key="2">
    <source>
        <dbReference type="Pfam" id="PF00534"/>
    </source>
</evidence>
<dbReference type="Proteomes" id="UP000267585">
    <property type="component" value="Unassembled WGS sequence"/>
</dbReference>
<evidence type="ECO:0000256" key="1">
    <source>
        <dbReference type="ARBA" id="ARBA00022679"/>
    </source>
</evidence>
<gene>
    <name evidence="3" type="ORF">EHW67_16050</name>
</gene>
<sequence>MKKFRFIYISNTELKESGGGGSGVNSATFNRLKLQYYNLDYILIKQKIDLLSKFKSVLLKKIGVKRNYHHFSEKSLNNVKTSFDLKLQNLKKADFLFFHGFTPWIKIKPSKPYFCFNDGSFYTYLHTSNNPNEFSNKDTNRIFLHEKQWLENAEKVFFRSNWALEQTKKAYNIKGENFLNVGVGGAIAIPKKDMHQGGRDFLFISTDFLSKGGQVVIEAFKKIKSQNSDANLWIIGDNKGMDLKGTTGVNYLGFFNKNNPEQQKKLYEIFEKAFTLVYPTLKDINPLVVIELSYFGCPIIASNKFAIPEYVIDGKTGFLINDPRDVDEIAHLMNKVLKMSKTDYLKMRKNSREFGVGKNTWDKVVERIIVQINSNI</sequence>
<dbReference type="Gene3D" id="3.40.50.2000">
    <property type="entry name" value="Glycogen Phosphorylase B"/>
    <property type="match status" value="2"/>
</dbReference>
<feature type="domain" description="Glycosyl transferase family 1" evidence="2">
    <location>
        <begin position="196"/>
        <end position="353"/>
    </location>
</feature>
<dbReference type="GO" id="GO:0016757">
    <property type="term" value="F:glycosyltransferase activity"/>
    <property type="evidence" value="ECO:0007669"/>
    <property type="project" value="InterPro"/>
</dbReference>
<dbReference type="AlphaFoldDB" id="A0A430JY54"/>
<evidence type="ECO:0000313" key="4">
    <source>
        <dbReference type="Proteomes" id="UP000267585"/>
    </source>
</evidence>
<proteinExistence type="predicted"/>